<keyword evidence="2" id="KW-0472">Membrane</keyword>
<name>A0A316TZL7_9BASI</name>
<keyword evidence="4" id="KW-1185">Reference proteome</keyword>
<accession>A0A316TZL7</accession>
<feature type="transmembrane region" description="Helical" evidence="2">
    <location>
        <begin position="858"/>
        <end position="880"/>
    </location>
</feature>
<keyword evidence="2" id="KW-0812">Transmembrane</keyword>
<dbReference type="Proteomes" id="UP000245942">
    <property type="component" value="Unassembled WGS sequence"/>
</dbReference>
<dbReference type="GO" id="GO:0042765">
    <property type="term" value="C:GPI-anchor transamidase complex"/>
    <property type="evidence" value="ECO:0007669"/>
    <property type="project" value="InterPro"/>
</dbReference>
<feature type="compositionally biased region" description="Acidic residues" evidence="1">
    <location>
        <begin position="95"/>
        <end position="105"/>
    </location>
</feature>
<feature type="transmembrane region" description="Helical" evidence="2">
    <location>
        <begin position="756"/>
        <end position="779"/>
    </location>
</feature>
<protein>
    <submittedName>
        <fullName evidence="3">Gaa1-domain-containing protein</fullName>
    </submittedName>
</protein>
<dbReference type="PANTHER" id="PTHR13304">
    <property type="entry name" value="GLYCOSYLPHOSPHATIDYLINOSITOL ANCHOR ATTACHMENT 1 PROTEIN"/>
    <property type="match status" value="1"/>
</dbReference>
<reference evidence="3 4" key="1">
    <citation type="journal article" date="2018" name="Mol. Biol. Evol.">
        <title>Broad Genomic Sampling Reveals a Smut Pathogenic Ancestry of the Fungal Clade Ustilaginomycotina.</title>
        <authorList>
            <person name="Kijpornyongpan T."/>
            <person name="Mondo S.J."/>
            <person name="Barry K."/>
            <person name="Sandor L."/>
            <person name="Lee J."/>
            <person name="Lipzen A."/>
            <person name="Pangilinan J."/>
            <person name="LaButti K."/>
            <person name="Hainaut M."/>
            <person name="Henrissat B."/>
            <person name="Grigoriev I.V."/>
            <person name="Spatafora J.W."/>
            <person name="Aime M.C."/>
        </authorList>
    </citation>
    <scope>NUCLEOTIDE SEQUENCE [LARGE SCALE GENOMIC DNA]</scope>
    <source>
        <strain evidence="3 4">MCA 4718</strain>
    </source>
</reference>
<evidence type="ECO:0000256" key="1">
    <source>
        <dbReference type="SAM" id="MobiDB-lite"/>
    </source>
</evidence>
<feature type="transmembrane region" description="Helical" evidence="2">
    <location>
        <begin position="820"/>
        <end position="837"/>
    </location>
</feature>
<dbReference type="EMBL" id="KZ819335">
    <property type="protein sequence ID" value="PWN18612.1"/>
    <property type="molecule type" value="Genomic_DNA"/>
</dbReference>
<feature type="transmembrane region" description="Helical" evidence="2">
    <location>
        <begin position="791"/>
        <end position="814"/>
    </location>
</feature>
<dbReference type="GO" id="GO:0016255">
    <property type="term" value="P:attachment of GPI anchor to protein"/>
    <property type="evidence" value="ECO:0007669"/>
    <property type="project" value="TreeGrafter"/>
</dbReference>
<feature type="transmembrane region" description="Helical" evidence="2">
    <location>
        <begin position="213"/>
        <end position="239"/>
    </location>
</feature>
<feature type="transmembrane region" description="Helical" evidence="2">
    <location>
        <begin position="731"/>
        <end position="750"/>
    </location>
</feature>
<evidence type="ECO:0000256" key="2">
    <source>
        <dbReference type="SAM" id="Phobius"/>
    </source>
</evidence>
<keyword evidence="2" id="KW-1133">Transmembrane helix</keyword>
<dbReference type="RefSeq" id="XP_025345772.1">
    <property type="nucleotide sequence ID" value="XM_025493217.1"/>
</dbReference>
<feature type="transmembrane region" description="Helical" evidence="2">
    <location>
        <begin position="929"/>
        <end position="954"/>
    </location>
</feature>
<feature type="compositionally biased region" description="Basic and acidic residues" evidence="1">
    <location>
        <begin position="75"/>
        <end position="94"/>
    </location>
</feature>
<feature type="compositionally biased region" description="Basic residues" evidence="1">
    <location>
        <begin position="188"/>
        <end position="197"/>
    </location>
</feature>
<feature type="transmembrane region" description="Helical" evidence="2">
    <location>
        <begin position="622"/>
        <end position="643"/>
    </location>
</feature>
<gene>
    <name evidence="3" type="ORF">BCV69DRAFT_284917</name>
</gene>
<evidence type="ECO:0000313" key="4">
    <source>
        <dbReference type="Proteomes" id="UP000245942"/>
    </source>
</evidence>
<dbReference type="PANTHER" id="PTHR13304:SF0">
    <property type="entry name" value="GLYCOSYLPHOSPHATIDYLINOSITOL ANCHOR ATTACHMENT 1 PROTEIN"/>
    <property type="match status" value="1"/>
</dbReference>
<proteinExistence type="predicted"/>
<sequence length="955" mass="104755">MSASTPRRSTRRSVTRSMSRELLSDIEPERAPATPSRRRKNSRQAHLDAEQATPRRRSQRLSATPTPSFPVHRVSSFDDTIKEEIADEDDRKVEEIEEIEAEELTGEVSSQQDLTDSQEEAGDGIVEAGVDQGAEEEEVAEEEDDVEASLSAIPSHRGQEQSEKSYSNGRVLEENSPPRRSSPGTSRRSVKANKQKGKSSDRAVRRLYLKRKILAVLSGFGPVLRPALIISALVLLALLPAPMPPFSKNTYVDENALQPAQANVYWGWNEVGLCDEIAKDIKQMAKYADATQRAEYISSKLLEFGLDPHTQQYDFEVPAAYASSTSSASGVNTYARWLSGRSDGREAVIIAASWLSRWDGTDDPDPVQDNEKPTTVEGRRVNVRGNAIVLALAKYLSSQSHWSKDIIFVFSDGYMEGMQAWSTTYFGAKQSNLEADPLTCTGAVVWNSIAVDYPSDSFASLMVLHEGVDGQLPNMDVLNALVKIAERMGRMPVHLPGDYGIYSIEDDAPGGTWGSSGAWLEKHLKWGWRGVAKYQKGSANLLQQVKAQAIGHPSGIHGLFQRFHVDAITVYASPAKGPYGFWNLGRMLEAMMRSFSNLLERLHHSQFFYLLTRPDKFIPLGVYLPVALLMSVASTLMGIAIWMQAGREAKQRKSDLVEWTAGRMRPADSQSSGDVWPPQVDLPLEYPTHADLQVDLAHIVISSGLEGERARSKLQELLVSLDAQSRPTASALLAMGASHFAGAVIFGLLLRQTGSSLRLVSIVGSLTPLAVALFGRYWAVPLPTASSRPQAHIIALAHLIHAFTLLETGMAVAILSILNFSAAIVMALLLVIPLYTIHVPRSAAQQISSNKISKKARTAAFVTGLGFLLVLLPCNLPHLLRAVAHLAPHLEHLLPPSWAVSLKDDLVQINVVEQVLATVMYDWYFLGTAFLPIVSLVYTPIVLQAIVVTSLVVVA</sequence>
<feature type="region of interest" description="Disordered" evidence="1">
    <location>
        <begin position="1"/>
        <end position="201"/>
    </location>
</feature>
<dbReference type="OrthoDB" id="445301at2759"/>
<dbReference type="Gene3D" id="3.40.630.10">
    <property type="entry name" value="Zn peptidases"/>
    <property type="match status" value="1"/>
</dbReference>
<dbReference type="AlphaFoldDB" id="A0A316TZL7"/>
<feature type="compositionally biased region" description="Low complexity" evidence="1">
    <location>
        <begin position="178"/>
        <end position="187"/>
    </location>
</feature>
<organism evidence="3 4">
    <name type="scientific">Pseudomicrostroma glucosiphilum</name>
    <dbReference type="NCBI Taxonomy" id="1684307"/>
    <lineage>
        <taxon>Eukaryota</taxon>
        <taxon>Fungi</taxon>
        <taxon>Dikarya</taxon>
        <taxon>Basidiomycota</taxon>
        <taxon>Ustilaginomycotina</taxon>
        <taxon>Exobasidiomycetes</taxon>
        <taxon>Microstromatales</taxon>
        <taxon>Microstromatales incertae sedis</taxon>
        <taxon>Pseudomicrostroma</taxon>
    </lineage>
</organism>
<dbReference type="Pfam" id="PF04114">
    <property type="entry name" value="Gaa1"/>
    <property type="match status" value="1"/>
</dbReference>
<feature type="compositionally biased region" description="Basic and acidic residues" evidence="1">
    <location>
        <begin position="18"/>
        <end position="30"/>
    </location>
</feature>
<dbReference type="STRING" id="1684307.A0A316TZL7"/>
<feature type="compositionally biased region" description="Acidic residues" evidence="1">
    <location>
        <begin position="133"/>
        <end position="147"/>
    </location>
</feature>
<evidence type="ECO:0000313" key="3">
    <source>
        <dbReference type="EMBL" id="PWN18612.1"/>
    </source>
</evidence>
<dbReference type="GeneID" id="37014951"/>
<dbReference type="InterPro" id="IPR007246">
    <property type="entry name" value="Gaa1"/>
</dbReference>